<organism evidence="1 2">
    <name type="scientific">Rotaria magnacalcarata</name>
    <dbReference type="NCBI Taxonomy" id="392030"/>
    <lineage>
        <taxon>Eukaryota</taxon>
        <taxon>Metazoa</taxon>
        <taxon>Spiralia</taxon>
        <taxon>Gnathifera</taxon>
        <taxon>Rotifera</taxon>
        <taxon>Eurotatoria</taxon>
        <taxon>Bdelloidea</taxon>
        <taxon>Philodinida</taxon>
        <taxon>Philodinidae</taxon>
        <taxon>Rotaria</taxon>
    </lineage>
</organism>
<sequence length="26" mass="2811">MKESISTSKGVVISAGRYVSRTNLIN</sequence>
<reference evidence="1" key="1">
    <citation type="submission" date="2021-02" db="EMBL/GenBank/DDBJ databases">
        <authorList>
            <person name="Nowell W R."/>
        </authorList>
    </citation>
    <scope>NUCLEOTIDE SEQUENCE</scope>
</reference>
<protein>
    <submittedName>
        <fullName evidence="1">Uncharacterized protein</fullName>
    </submittedName>
</protein>
<accession>A0A8S3JWT7</accession>
<comment type="caution">
    <text evidence="1">The sequence shown here is derived from an EMBL/GenBank/DDBJ whole genome shotgun (WGS) entry which is preliminary data.</text>
</comment>
<proteinExistence type="predicted"/>
<name>A0A8S3JWT7_9BILA</name>
<evidence type="ECO:0000313" key="2">
    <source>
        <dbReference type="Proteomes" id="UP000676336"/>
    </source>
</evidence>
<dbReference type="Proteomes" id="UP000676336">
    <property type="component" value="Unassembled WGS sequence"/>
</dbReference>
<dbReference type="AlphaFoldDB" id="A0A8S3JWT7"/>
<feature type="non-terminal residue" evidence="1">
    <location>
        <position position="26"/>
    </location>
</feature>
<dbReference type="EMBL" id="CAJOBI010351428">
    <property type="protein sequence ID" value="CAF5221452.1"/>
    <property type="molecule type" value="Genomic_DNA"/>
</dbReference>
<gene>
    <name evidence="1" type="ORF">SMN809_LOCUS82368</name>
</gene>
<evidence type="ECO:0000313" key="1">
    <source>
        <dbReference type="EMBL" id="CAF5221452.1"/>
    </source>
</evidence>